<dbReference type="CDD" id="cd07521">
    <property type="entry name" value="HAD_FCP1-like"/>
    <property type="match status" value="1"/>
</dbReference>
<dbReference type="AlphaFoldDB" id="G0TSN0"/>
<dbReference type="InterPro" id="IPR004274">
    <property type="entry name" value="FCP1_dom"/>
</dbReference>
<dbReference type="VEuPathDB" id="TriTrypDB:TvY486_0301460"/>
<dbReference type="SUPFAM" id="SSF56784">
    <property type="entry name" value="HAD-like"/>
    <property type="match status" value="1"/>
</dbReference>
<evidence type="ECO:0000256" key="4">
    <source>
        <dbReference type="ARBA" id="ARBA00038355"/>
    </source>
</evidence>
<organism evidence="7">
    <name type="scientific">Trypanosoma vivax (strain Y486)</name>
    <dbReference type="NCBI Taxonomy" id="1055687"/>
    <lineage>
        <taxon>Eukaryota</taxon>
        <taxon>Discoba</taxon>
        <taxon>Euglenozoa</taxon>
        <taxon>Kinetoplastea</taxon>
        <taxon>Metakinetoplastina</taxon>
        <taxon>Trypanosomatida</taxon>
        <taxon>Trypanosomatidae</taxon>
        <taxon>Trypanosoma</taxon>
        <taxon>Duttonella</taxon>
    </lineage>
</organism>
<protein>
    <recommendedName>
        <fullName evidence="6">FCP1 homology domain-containing protein</fullName>
    </recommendedName>
</protein>
<dbReference type="Gene3D" id="3.40.50.1000">
    <property type="entry name" value="HAD superfamily/HAD-like"/>
    <property type="match status" value="1"/>
</dbReference>
<keyword evidence="2" id="KW-0904">Protein phosphatase</keyword>
<evidence type="ECO:0000256" key="2">
    <source>
        <dbReference type="ARBA" id="ARBA00022912"/>
    </source>
</evidence>
<proteinExistence type="inferred from homology"/>
<dbReference type="PROSITE" id="PS50969">
    <property type="entry name" value="FCP1"/>
    <property type="match status" value="1"/>
</dbReference>
<gene>
    <name evidence="7" type="ORF">TVY486_0301460</name>
</gene>
<dbReference type="NCBIfam" id="TIGR02251">
    <property type="entry name" value="HIF-SF_euk"/>
    <property type="match status" value="1"/>
</dbReference>
<sequence length="401" mass="43933">MKGEMSQDAMSFFRGISAKIISVKQSYSKKVCKKWEEGAQPQQPVGVALQVPSPQSAPTASSSPSSVTHITAHEVCDGALPTARRSSLQRTSVFCASVSVSQKCVVNTNMNVPDTSGASAGTSSALCVENHQQVSGSLMTQVRRPLAQLPSKDSNTLPSVNCSHGPTEGESVDDSARDYKTAVVEDDNYDNAVMLQVQCIKNMPKNTSPVVARNHASLLPMQMPRHNGKVSLILDLDETLVHSSLTLQPRHYDLMLDVRVESATTRVYVAFRPFMQEFLQAVAPLFEVIIFTASVSAYCNDVMNAIDPDNILGSLRLFREHCSILNGAYVKDLSLLGRDLEKVVILDNSPVAYLFQPRNAIPITSWFDDSDDDELYRLIPVLRTLAEAESVYSTLDQYNAV</sequence>
<evidence type="ECO:0000256" key="5">
    <source>
        <dbReference type="SAM" id="MobiDB-lite"/>
    </source>
</evidence>
<feature type="domain" description="FCP1 homology" evidence="6">
    <location>
        <begin position="225"/>
        <end position="385"/>
    </location>
</feature>
<dbReference type="InterPro" id="IPR050365">
    <property type="entry name" value="TIM50"/>
</dbReference>
<evidence type="ECO:0000256" key="3">
    <source>
        <dbReference type="ARBA" id="ARBA00037324"/>
    </source>
</evidence>
<dbReference type="EMBL" id="HE573019">
    <property type="protein sequence ID" value="CCC46957.1"/>
    <property type="molecule type" value="Genomic_DNA"/>
</dbReference>
<feature type="region of interest" description="Disordered" evidence="5">
    <location>
        <begin position="149"/>
        <end position="176"/>
    </location>
</feature>
<dbReference type="PANTHER" id="PTHR12210">
    <property type="entry name" value="DULLARD PROTEIN PHOSPHATASE"/>
    <property type="match status" value="1"/>
</dbReference>
<dbReference type="InterPro" id="IPR036412">
    <property type="entry name" value="HAD-like_sf"/>
</dbReference>
<evidence type="ECO:0000313" key="7">
    <source>
        <dbReference type="EMBL" id="CCC46957.1"/>
    </source>
</evidence>
<dbReference type="InterPro" id="IPR023214">
    <property type="entry name" value="HAD_sf"/>
</dbReference>
<dbReference type="Pfam" id="PF03031">
    <property type="entry name" value="NIF"/>
    <property type="match status" value="1"/>
</dbReference>
<feature type="compositionally biased region" description="Polar residues" evidence="5">
    <location>
        <begin position="151"/>
        <end position="164"/>
    </location>
</feature>
<evidence type="ECO:0000259" key="6">
    <source>
        <dbReference type="PROSITE" id="PS50969"/>
    </source>
</evidence>
<dbReference type="InterPro" id="IPR011948">
    <property type="entry name" value="Dullard_phosphatase"/>
</dbReference>
<comment type="function">
    <text evidence="3">Probable phosphatase.</text>
</comment>
<dbReference type="GO" id="GO:0005634">
    <property type="term" value="C:nucleus"/>
    <property type="evidence" value="ECO:0007669"/>
    <property type="project" value="UniProtKB-ARBA"/>
</dbReference>
<evidence type="ECO:0000256" key="1">
    <source>
        <dbReference type="ARBA" id="ARBA00022801"/>
    </source>
</evidence>
<comment type="similarity">
    <text evidence="4">Belongs to the CTDSPL2 family.</text>
</comment>
<dbReference type="FunFam" id="3.40.50.1000:FF:000015">
    <property type="entry name" value="CTD small phosphatase-like protein 2"/>
    <property type="match status" value="1"/>
</dbReference>
<dbReference type="GO" id="GO:0004721">
    <property type="term" value="F:phosphoprotein phosphatase activity"/>
    <property type="evidence" value="ECO:0007669"/>
    <property type="project" value="UniProtKB-KW"/>
</dbReference>
<reference evidence="7" key="1">
    <citation type="journal article" date="2012" name="Proc. Natl. Acad. Sci. U.S.A.">
        <title>Antigenic diversity is generated by distinct evolutionary mechanisms in African trypanosome species.</title>
        <authorList>
            <person name="Jackson A.P."/>
            <person name="Berry A."/>
            <person name="Aslett M."/>
            <person name="Allison H.C."/>
            <person name="Burton P."/>
            <person name="Vavrova-Anderson J."/>
            <person name="Brown R."/>
            <person name="Browne H."/>
            <person name="Corton N."/>
            <person name="Hauser H."/>
            <person name="Gamble J."/>
            <person name="Gilderthorp R."/>
            <person name="Marcello L."/>
            <person name="McQuillan J."/>
            <person name="Otto T.D."/>
            <person name="Quail M.A."/>
            <person name="Sanders M.J."/>
            <person name="van Tonder A."/>
            <person name="Ginger M.L."/>
            <person name="Field M.C."/>
            <person name="Barry J.D."/>
            <person name="Hertz-Fowler C."/>
            <person name="Berriman M."/>
        </authorList>
    </citation>
    <scope>NUCLEOTIDE SEQUENCE</scope>
    <source>
        <strain evidence="7">Y486</strain>
    </source>
</reference>
<keyword evidence="1" id="KW-0378">Hydrolase</keyword>
<dbReference type="SMART" id="SM00577">
    <property type="entry name" value="CPDc"/>
    <property type="match status" value="1"/>
</dbReference>
<name>G0TSN0_TRYVY</name>
<accession>G0TSN0</accession>